<feature type="compositionally biased region" description="Basic and acidic residues" evidence="5">
    <location>
        <begin position="31"/>
        <end position="75"/>
    </location>
</feature>
<dbReference type="PANTHER" id="PTHR12587">
    <property type="entry name" value="LAR INTERACTING PROTEIN LIP -RELATED PROTEIN"/>
    <property type="match status" value="1"/>
</dbReference>
<feature type="compositionally biased region" description="Low complexity" evidence="5">
    <location>
        <begin position="800"/>
        <end position="834"/>
    </location>
</feature>
<dbReference type="SUPFAM" id="SSF47769">
    <property type="entry name" value="SAM/Pointed domain"/>
    <property type="match status" value="3"/>
</dbReference>
<dbReference type="CDD" id="cd09566">
    <property type="entry name" value="SAM_liprin-beta1_2_repeat2"/>
    <property type="match status" value="1"/>
</dbReference>
<proteinExistence type="inferred from homology"/>
<dbReference type="GO" id="GO:0007528">
    <property type="term" value="P:neuromuscular junction development"/>
    <property type="evidence" value="ECO:0007669"/>
    <property type="project" value="TreeGrafter"/>
</dbReference>
<keyword evidence="9" id="KW-1185">Reference proteome</keyword>
<dbReference type="Pfam" id="PF07647">
    <property type="entry name" value="SAM_2"/>
    <property type="match status" value="1"/>
</dbReference>
<dbReference type="EMBL" id="ATLV01013910">
    <property type="status" value="NOT_ANNOTATED_CDS"/>
    <property type="molecule type" value="Genomic_DNA"/>
</dbReference>
<dbReference type="Pfam" id="PF26022">
    <property type="entry name" value="CC_Liprin_beta"/>
    <property type="match status" value="1"/>
</dbReference>
<dbReference type="GO" id="GO:0048786">
    <property type="term" value="C:presynaptic active zone"/>
    <property type="evidence" value="ECO:0007669"/>
    <property type="project" value="TreeGrafter"/>
</dbReference>
<keyword evidence="2" id="KW-0677">Repeat</keyword>
<feature type="compositionally biased region" description="Low complexity" evidence="5">
    <location>
        <begin position="1112"/>
        <end position="1131"/>
    </location>
</feature>
<evidence type="ECO:0000313" key="9">
    <source>
        <dbReference type="Proteomes" id="UP000030765"/>
    </source>
</evidence>
<dbReference type="InterPro" id="IPR058914">
    <property type="entry name" value="LIPB1/2_CC"/>
</dbReference>
<evidence type="ECO:0000256" key="5">
    <source>
        <dbReference type="SAM" id="MobiDB-lite"/>
    </source>
</evidence>
<evidence type="ECO:0000313" key="7">
    <source>
        <dbReference type="EMBL" id="KFB38265.1"/>
    </source>
</evidence>
<dbReference type="OMA" id="RMVGMSA"/>
<feature type="domain" description="SAM" evidence="6">
    <location>
        <begin position="491"/>
        <end position="559"/>
    </location>
</feature>
<evidence type="ECO:0000256" key="2">
    <source>
        <dbReference type="ARBA" id="ARBA00022737"/>
    </source>
</evidence>
<feature type="compositionally biased region" description="Low complexity" evidence="5">
    <location>
        <begin position="76"/>
        <end position="106"/>
    </location>
</feature>
<dbReference type="InterPro" id="IPR037617">
    <property type="entry name" value="LIPB1/2_SAM_1"/>
</dbReference>
<name>A0A084VJX1_ANOSI</name>
<feature type="region of interest" description="Disordered" evidence="5">
    <location>
        <begin position="793"/>
        <end position="875"/>
    </location>
</feature>
<dbReference type="CDD" id="cd09563">
    <property type="entry name" value="SAM_liprin-beta1_2_repeat1"/>
    <property type="match status" value="1"/>
</dbReference>
<dbReference type="SMART" id="SM00454">
    <property type="entry name" value="SAM"/>
    <property type="match status" value="3"/>
</dbReference>
<sequence>MPPKQQPQRQLTRSSPSSTSGVVGSGKPPRPLRETGSLDRRRNLSTSRHERDGKSRSTHSLKEKSSSSDLHKHDSLSSNLSLNSKDQLHDSGSFNNYNSSGSGSLHQQRHQHQHNPRHSPSIWEPPPPPPLAHWDPHYYWGYPHYHHQHQHQSREELRLIDYHRRQQELYQYGSNSNLGSAQDLSCSSGCCNRGYFPPPFPPPPGACCSYDQRPQCSKEFQRQDTDERLRRLQTDKEALAMQVKTLTEQVQSQSTKISELERTVKEKNQLLSNAEDLLQREMLSRSSLETQKLELMSAMSELKLQQAALERENLELRTNFVTSTGGLMNGSLTSSSNGNGSPLTNVLNNNSISMLRRPQIITNTRMVGMSASTPGNSLNFTSSGSSTATDSNANPRRNVAFAESENGNEDRSEGVPPARSYTPQPSPSPSMSNKLKNIFGKIKRSNSGTLEDLAGADSEFKRGGIRATAGARLGWSGTVPYRKPDKPFREWELDAVCQWFDHLGLNMYEEELRRWLKSSMAPAVDLIKASPVDIEKELNLRNPLHRKKIVLAVADISGTEDEDELFKAAGMLDTAWILRWLDDIGMPQYKDTFTAARMDGRMLHKLTFDDLATLQMSSCLHVASIRRGIQLMRHEKWQPDCLVRRPLPPDTNAKDDVRLWTSQRVHEWLRVVDLAEYSPNLRGSGVHGALMIFEVKFTAELFADLLSIPASKTLLRRHLATHFKDLLGRDIIQVKREAENTLGFQPLTISSKIKTPKKSQFSLKRKKSAKGGQLGEEWSDYVCPMGGSGQEHLPSATYASSTNNSTNNSNVSPGASTAFTSNASSNANPNNVTSIGMTKNPSMVPTACPGSTTSSTTSTTTFGVESEPVSLPPQPLSSVMSQMIATGSGTNGGGCGSDSPVSTRSSTTNLLNCSRSVTTTGSSNTAAGNLIASFSPVKDVYKSSSANHSNYSSSSSLVSCSSRHQSVHQSTVTMIGIQPTGATATAAANEHPVGNGTTESNIPVQRSASFNSTCTVPLSISKMTHVKNSASFSNCSILSKVTKKGAGLTASITAHPLLKFSSSSATNLLKQQTSNGPSCSANSISNTYTCNITEALANAGSNTRLQSAARKSSTGSLSSSTGQLPSPSTASLSSTTSIVTSGAAVVANATGGTTVSLNQSTSTTALSLAQIGKNSITDYYV</sequence>
<feature type="region of interest" description="Disordered" evidence="5">
    <location>
        <begin position="1107"/>
        <end position="1131"/>
    </location>
</feature>
<dbReference type="Gene3D" id="1.10.150.50">
    <property type="entry name" value="Transcription Factor, Ets-1"/>
    <property type="match status" value="3"/>
</dbReference>
<dbReference type="Proteomes" id="UP000030765">
    <property type="component" value="Unassembled WGS sequence"/>
</dbReference>
<dbReference type="PANTHER" id="PTHR12587:SF14">
    <property type="entry name" value="AT31531P"/>
    <property type="match status" value="1"/>
</dbReference>
<dbReference type="PROSITE" id="PS50105">
    <property type="entry name" value="SAM_DOMAIN"/>
    <property type="match status" value="2"/>
</dbReference>
<dbReference type="InterPro" id="IPR037618">
    <property type="entry name" value="LIPB1/2_SAM_2nd"/>
</dbReference>
<feature type="compositionally biased region" description="Basic residues" evidence="5">
    <location>
        <begin position="107"/>
        <end position="117"/>
    </location>
</feature>
<dbReference type="Pfam" id="PF00536">
    <property type="entry name" value="SAM_1"/>
    <property type="match status" value="1"/>
</dbReference>
<dbReference type="InterPro" id="IPR001660">
    <property type="entry name" value="SAM"/>
</dbReference>
<dbReference type="AlphaFoldDB" id="A0A084VJX1"/>
<feature type="compositionally biased region" description="Low complexity" evidence="5">
    <location>
        <begin position="1"/>
        <end position="22"/>
    </location>
</feature>
<dbReference type="InterPro" id="IPR013761">
    <property type="entry name" value="SAM/pointed_sf"/>
</dbReference>
<feature type="region of interest" description="Disordered" evidence="5">
    <location>
        <begin position="1"/>
        <end position="128"/>
    </location>
</feature>
<keyword evidence="3 4" id="KW-0175">Coiled coil</keyword>
<feature type="compositionally biased region" description="Low complexity" evidence="5">
    <location>
        <begin position="851"/>
        <end position="869"/>
    </location>
</feature>
<reference evidence="8" key="2">
    <citation type="submission" date="2020-05" db="UniProtKB">
        <authorList>
            <consortium name="EnsemblMetazoa"/>
        </authorList>
    </citation>
    <scope>IDENTIFICATION</scope>
</reference>
<dbReference type="EMBL" id="KE524908">
    <property type="protein sequence ID" value="KFB38265.1"/>
    <property type="molecule type" value="Genomic_DNA"/>
</dbReference>
<feature type="domain" description="SAM" evidence="6">
    <location>
        <begin position="577"/>
        <end position="635"/>
    </location>
</feature>
<dbReference type="InterPro" id="IPR029515">
    <property type="entry name" value="Liprin"/>
</dbReference>
<dbReference type="OrthoDB" id="6516566at2759"/>
<feature type="region of interest" description="Disordered" evidence="5">
    <location>
        <begin position="372"/>
        <end position="434"/>
    </location>
</feature>
<evidence type="ECO:0000259" key="6">
    <source>
        <dbReference type="PROSITE" id="PS50105"/>
    </source>
</evidence>
<dbReference type="VEuPathDB" id="VectorBase:ASIS019985"/>
<feature type="compositionally biased region" description="Polar residues" evidence="5">
    <location>
        <begin position="372"/>
        <end position="395"/>
    </location>
</feature>
<feature type="coiled-coil region" evidence="4">
    <location>
        <begin position="222"/>
        <end position="319"/>
    </location>
</feature>
<protein>
    <submittedName>
        <fullName evidence="7">AGAP010342-PA-like protein</fullName>
    </submittedName>
</protein>
<accession>A0A084VJX1</accession>
<evidence type="ECO:0000256" key="1">
    <source>
        <dbReference type="ARBA" id="ARBA00007547"/>
    </source>
</evidence>
<evidence type="ECO:0000256" key="4">
    <source>
        <dbReference type="SAM" id="Coils"/>
    </source>
</evidence>
<dbReference type="EnsemblMetazoa" id="ASIC005586-RA">
    <property type="protein sequence ID" value="ASIC005586-PA"/>
    <property type="gene ID" value="ASIC005586"/>
</dbReference>
<evidence type="ECO:0000313" key="8">
    <source>
        <dbReference type="EnsemblMetazoa" id="ASIC005586-PA"/>
    </source>
</evidence>
<comment type="similarity">
    <text evidence="1">Belongs to the liprin family. Liprin-beta subfamily.</text>
</comment>
<evidence type="ECO:0000256" key="3">
    <source>
        <dbReference type="ARBA" id="ARBA00023054"/>
    </source>
</evidence>
<dbReference type="VEuPathDB" id="VectorBase:ASIC005586"/>
<dbReference type="STRING" id="74873.A0A084VJX1"/>
<organism evidence="7">
    <name type="scientific">Anopheles sinensis</name>
    <name type="common">Mosquito</name>
    <dbReference type="NCBI Taxonomy" id="74873"/>
    <lineage>
        <taxon>Eukaryota</taxon>
        <taxon>Metazoa</taxon>
        <taxon>Ecdysozoa</taxon>
        <taxon>Arthropoda</taxon>
        <taxon>Hexapoda</taxon>
        <taxon>Insecta</taxon>
        <taxon>Pterygota</taxon>
        <taxon>Neoptera</taxon>
        <taxon>Endopterygota</taxon>
        <taxon>Diptera</taxon>
        <taxon>Nematocera</taxon>
        <taxon>Culicoidea</taxon>
        <taxon>Culicidae</taxon>
        <taxon>Anophelinae</taxon>
        <taxon>Anopheles</taxon>
    </lineage>
</organism>
<reference evidence="7 9" key="1">
    <citation type="journal article" date="2014" name="BMC Genomics">
        <title>Genome sequence of Anopheles sinensis provides insight into genetics basis of mosquito competence for malaria parasites.</title>
        <authorList>
            <person name="Zhou D."/>
            <person name="Zhang D."/>
            <person name="Ding G."/>
            <person name="Shi L."/>
            <person name="Hou Q."/>
            <person name="Ye Y."/>
            <person name="Xu Y."/>
            <person name="Zhou H."/>
            <person name="Xiong C."/>
            <person name="Li S."/>
            <person name="Yu J."/>
            <person name="Hong S."/>
            <person name="Yu X."/>
            <person name="Zou P."/>
            <person name="Chen C."/>
            <person name="Chang X."/>
            <person name="Wang W."/>
            <person name="Lv Y."/>
            <person name="Sun Y."/>
            <person name="Ma L."/>
            <person name="Shen B."/>
            <person name="Zhu C."/>
        </authorList>
    </citation>
    <scope>NUCLEOTIDE SEQUENCE [LARGE SCALE GENOMIC DNA]</scope>
</reference>
<gene>
    <name evidence="7" type="ORF">ZHAS_00005586</name>
</gene>